<feature type="compositionally biased region" description="Polar residues" evidence="6">
    <location>
        <begin position="363"/>
        <end position="373"/>
    </location>
</feature>
<dbReference type="InterPro" id="IPR017039">
    <property type="entry name" value="Virul_fac_BrkB"/>
</dbReference>
<dbReference type="AlphaFoldDB" id="A0A4P7C6B1"/>
<dbReference type="OrthoDB" id="9808671at2"/>
<keyword evidence="2" id="KW-1003">Cell membrane</keyword>
<dbReference type="Proteomes" id="UP000294325">
    <property type="component" value="Chromosome"/>
</dbReference>
<dbReference type="GO" id="GO:0005886">
    <property type="term" value="C:plasma membrane"/>
    <property type="evidence" value="ECO:0007669"/>
    <property type="project" value="UniProtKB-SubCell"/>
</dbReference>
<feature type="transmembrane region" description="Helical" evidence="7">
    <location>
        <begin position="188"/>
        <end position="210"/>
    </location>
</feature>
<dbReference type="Pfam" id="PF03631">
    <property type="entry name" value="Virul_fac_BrkB"/>
    <property type="match status" value="1"/>
</dbReference>
<evidence type="ECO:0000256" key="4">
    <source>
        <dbReference type="ARBA" id="ARBA00022989"/>
    </source>
</evidence>
<evidence type="ECO:0000256" key="6">
    <source>
        <dbReference type="SAM" id="MobiDB-lite"/>
    </source>
</evidence>
<dbReference type="PANTHER" id="PTHR30213:SF0">
    <property type="entry name" value="UPF0761 MEMBRANE PROTEIN YIHY"/>
    <property type="match status" value="1"/>
</dbReference>
<keyword evidence="5 7" id="KW-0472">Membrane</keyword>
<feature type="transmembrane region" description="Helical" evidence="7">
    <location>
        <begin position="222"/>
        <end position="245"/>
    </location>
</feature>
<sequence>MSYARRGRSATRPREIPGKGWRDVLVRVKNELSEDKLTMVAAGVAFYALLALFPALTALVFIYGLVANPADVQQQLNTLSGIIPQEAQSLLNAQLSSITAQSPSALGFGVLGSILFALWGATKGMKTLMEALNVVYNEEEERGFLRLNGTALVLTLGAVLLGVLAIGLVVVLPALLGNLGLGESVRSWISLLRWPLLALFAMAGLAGVYRYGPSRSQPQWHWVNWGAVLATVLWVIASFGFSFYVSHFGSYNETYGSLGAVVIFLMWLFITAFIVLLGAELNAEMEHQTQVDTTEGEPQPMGQRRAYVADTVGGSPGHEASERSATRAQYDRAEQRAEAKSSRQSQPTRRETPQKPSAEAYFSTHTSRQPSASAQFNLEQERADEYLSRLGSVAKRHPVPTVLIGIGLTWFWLSHHRPTDMKS</sequence>
<accession>A0A4P7C6B1</accession>
<feature type="transmembrane region" description="Helical" evidence="7">
    <location>
        <begin position="37"/>
        <end position="66"/>
    </location>
</feature>
<feature type="transmembrane region" description="Helical" evidence="7">
    <location>
        <begin position="105"/>
        <end position="122"/>
    </location>
</feature>
<feature type="region of interest" description="Disordered" evidence="6">
    <location>
        <begin position="309"/>
        <end position="373"/>
    </location>
</feature>
<feature type="transmembrane region" description="Helical" evidence="7">
    <location>
        <begin position="151"/>
        <end position="176"/>
    </location>
</feature>
<protein>
    <submittedName>
        <fullName evidence="8">YihY/virulence factor BrkB family protein</fullName>
    </submittedName>
</protein>
<evidence type="ECO:0000256" key="2">
    <source>
        <dbReference type="ARBA" id="ARBA00022475"/>
    </source>
</evidence>
<feature type="compositionally biased region" description="Basic and acidic residues" evidence="6">
    <location>
        <begin position="319"/>
        <end position="341"/>
    </location>
</feature>
<dbReference type="PANTHER" id="PTHR30213">
    <property type="entry name" value="INNER MEMBRANE PROTEIN YHJD"/>
    <property type="match status" value="1"/>
</dbReference>
<keyword evidence="4 7" id="KW-1133">Transmembrane helix</keyword>
<evidence type="ECO:0000256" key="3">
    <source>
        <dbReference type="ARBA" id="ARBA00022692"/>
    </source>
</evidence>
<reference evidence="8 9" key="1">
    <citation type="submission" date="2019-03" db="EMBL/GenBank/DDBJ databases">
        <title>The genome sequence of Nitrosococcus wardiae strain D1FHST reveals the archetypal metabolic capacity of ammonia-oxidizing Gammaproteobacteria.</title>
        <authorList>
            <person name="Wang L."/>
            <person name="Lim C.K."/>
            <person name="Hanson T.E."/>
            <person name="Dang H."/>
            <person name="Klotz M.G."/>
        </authorList>
    </citation>
    <scope>NUCLEOTIDE SEQUENCE [LARGE SCALE GENOMIC DNA]</scope>
    <source>
        <strain evidence="8 9">D1FHS</strain>
    </source>
</reference>
<evidence type="ECO:0000256" key="1">
    <source>
        <dbReference type="ARBA" id="ARBA00004651"/>
    </source>
</evidence>
<evidence type="ECO:0000256" key="7">
    <source>
        <dbReference type="SAM" id="Phobius"/>
    </source>
</evidence>
<feature type="transmembrane region" description="Helical" evidence="7">
    <location>
        <begin position="257"/>
        <end position="279"/>
    </location>
</feature>
<keyword evidence="3 7" id="KW-0812">Transmembrane</keyword>
<evidence type="ECO:0000313" key="8">
    <source>
        <dbReference type="EMBL" id="QBQ56606.1"/>
    </source>
</evidence>
<dbReference type="EMBL" id="CP038033">
    <property type="protein sequence ID" value="QBQ56606.1"/>
    <property type="molecule type" value="Genomic_DNA"/>
</dbReference>
<dbReference type="NCBIfam" id="TIGR00765">
    <property type="entry name" value="yihY_not_rbn"/>
    <property type="match status" value="1"/>
</dbReference>
<gene>
    <name evidence="8" type="ORF">E3U44_15465</name>
</gene>
<comment type="subcellular location">
    <subcellularLocation>
        <location evidence="1">Cell membrane</location>
        <topology evidence="1">Multi-pass membrane protein</topology>
    </subcellularLocation>
</comment>
<evidence type="ECO:0000256" key="5">
    <source>
        <dbReference type="ARBA" id="ARBA00023136"/>
    </source>
</evidence>
<organism evidence="8 9">
    <name type="scientific">Nitrosococcus wardiae</name>
    <dbReference type="NCBI Taxonomy" id="1814290"/>
    <lineage>
        <taxon>Bacteria</taxon>
        <taxon>Pseudomonadati</taxon>
        <taxon>Pseudomonadota</taxon>
        <taxon>Gammaproteobacteria</taxon>
        <taxon>Chromatiales</taxon>
        <taxon>Chromatiaceae</taxon>
        <taxon>Nitrosococcus</taxon>
    </lineage>
</organism>
<dbReference type="KEGG" id="nwr:E3U44_15465"/>
<proteinExistence type="predicted"/>
<keyword evidence="9" id="KW-1185">Reference proteome</keyword>
<evidence type="ECO:0000313" key="9">
    <source>
        <dbReference type="Proteomes" id="UP000294325"/>
    </source>
</evidence>
<name>A0A4P7C6B1_9GAMM</name>